<dbReference type="Proteomes" id="UP000660729">
    <property type="component" value="Unassembled WGS sequence"/>
</dbReference>
<keyword evidence="6" id="KW-1185">Reference proteome</keyword>
<reference evidence="5" key="1">
    <citation type="submission" date="2020-04" db="EMBL/GenBank/DDBJ databases">
        <title>Draft genome resource of the tomato pathogen Pseudocercospora fuligena.</title>
        <authorList>
            <person name="Zaccaron A."/>
        </authorList>
    </citation>
    <scope>NUCLEOTIDE SEQUENCE</scope>
    <source>
        <strain evidence="5">PF001</strain>
    </source>
</reference>
<name>A0A8H6R7Y2_9PEZI</name>
<evidence type="ECO:0008006" key="7">
    <source>
        <dbReference type="Google" id="ProtNLM"/>
    </source>
</evidence>
<keyword evidence="3" id="KW-0862">Zinc</keyword>
<dbReference type="CDD" id="cd02249">
    <property type="entry name" value="ZZ"/>
    <property type="match status" value="1"/>
</dbReference>
<dbReference type="GO" id="GO:0008270">
    <property type="term" value="F:zinc ion binding"/>
    <property type="evidence" value="ECO:0007669"/>
    <property type="project" value="UniProtKB-KW"/>
</dbReference>
<feature type="region of interest" description="Disordered" evidence="4">
    <location>
        <begin position="104"/>
        <end position="135"/>
    </location>
</feature>
<dbReference type="AlphaFoldDB" id="A0A8H6R7Y2"/>
<evidence type="ECO:0000313" key="6">
    <source>
        <dbReference type="Proteomes" id="UP000660729"/>
    </source>
</evidence>
<evidence type="ECO:0000313" key="5">
    <source>
        <dbReference type="EMBL" id="KAF7187591.1"/>
    </source>
</evidence>
<feature type="compositionally biased region" description="Basic and acidic residues" evidence="4">
    <location>
        <begin position="119"/>
        <end position="133"/>
    </location>
</feature>
<protein>
    <recommendedName>
        <fullName evidence="7">ZZ-type domain-containing protein</fullName>
    </recommendedName>
</protein>
<evidence type="ECO:0000256" key="3">
    <source>
        <dbReference type="ARBA" id="ARBA00022833"/>
    </source>
</evidence>
<evidence type="ECO:0000256" key="2">
    <source>
        <dbReference type="ARBA" id="ARBA00022771"/>
    </source>
</evidence>
<accession>A0A8H6R7Y2</accession>
<comment type="caution">
    <text evidence="5">The sequence shown here is derived from an EMBL/GenBank/DDBJ whole genome shotgun (WGS) entry which is preliminary data.</text>
</comment>
<dbReference type="EMBL" id="JABCIY010000224">
    <property type="protein sequence ID" value="KAF7187591.1"/>
    <property type="molecule type" value="Genomic_DNA"/>
</dbReference>
<sequence length="176" mass="20170">MSGKRFQSWMERPMFYYSTLSSDGVFSDNDQDYAKLVHHRTMCDGKSCRRRKTYIAGPRYACSECEGFDLCPSCARDKDNGHNASHEFFRCVVPPKLADPIIAERKSRDSDPASTIQNGDRHVDSQTGERNEAGELLEDTISAHEAGTYLRTSHEVLWATFRQQRSIKKENTEEKH</sequence>
<proteinExistence type="predicted"/>
<dbReference type="InterPro" id="IPR043145">
    <property type="entry name" value="Znf_ZZ_sf"/>
</dbReference>
<keyword evidence="1" id="KW-0479">Metal-binding</keyword>
<dbReference type="Gene3D" id="3.30.60.90">
    <property type="match status" value="1"/>
</dbReference>
<keyword evidence="2" id="KW-0863">Zinc-finger</keyword>
<dbReference type="SUPFAM" id="SSF57850">
    <property type="entry name" value="RING/U-box"/>
    <property type="match status" value="1"/>
</dbReference>
<evidence type="ECO:0000256" key="1">
    <source>
        <dbReference type="ARBA" id="ARBA00022723"/>
    </source>
</evidence>
<gene>
    <name evidence="5" type="ORF">HII31_10930</name>
</gene>
<organism evidence="5 6">
    <name type="scientific">Pseudocercospora fuligena</name>
    <dbReference type="NCBI Taxonomy" id="685502"/>
    <lineage>
        <taxon>Eukaryota</taxon>
        <taxon>Fungi</taxon>
        <taxon>Dikarya</taxon>
        <taxon>Ascomycota</taxon>
        <taxon>Pezizomycotina</taxon>
        <taxon>Dothideomycetes</taxon>
        <taxon>Dothideomycetidae</taxon>
        <taxon>Mycosphaerellales</taxon>
        <taxon>Mycosphaerellaceae</taxon>
        <taxon>Pseudocercospora</taxon>
    </lineage>
</organism>
<dbReference type="OrthoDB" id="10396511at2759"/>
<evidence type="ECO:0000256" key="4">
    <source>
        <dbReference type="SAM" id="MobiDB-lite"/>
    </source>
</evidence>